<dbReference type="PROSITE" id="PS00107">
    <property type="entry name" value="PROTEIN_KINASE_ATP"/>
    <property type="match status" value="1"/>
</dbReference>
<dbReference type="FunFam" id="1.10.510.10:FF:000321">
    <property type="entry name" value="Bent, isoform C"/>
    <property type="match status" value="1"/>
</dbReference>
<dbReference type="FunFam" id="2.60.40.10:FF:000553">
    <property type="entry name" value="Uncharacterized protein, isoform J"/>
    <property type="match status" value="1"/>
</dbReference>
<evidence type="ECO:0000256" key="14">
    <source>
        <dbReference type="ARBA" id="ARBA00022837"/>
    </source>
</evidence>
<comment type="catalytic activity">
    <reaction evidence="22">
        <text>L-seryl-[protein] + ATP = O-phospho-L-seryl-[protein] + ADP + H(+)</text>
        <dbReference type="Rhea" id="RHEA:17989"/>
        <dbReference type="Rhea" id="RHEA-COMP:9863"/>
        <dbReference type="Rhea" id="RHEA-COMP:11604"/>
        <dbReference type="ChEBI" id="CHEBI:15378"/>
        <dbReference type="ChEBI" id="CHEBI:29999"/>
        <dbReference type="ChEBI" id="CHEBI:30616"/>
        <dbReference type="ChEBI" id="CHEBI:83421"/>
        <dbReference type="ChEBI" id="CHEBI:456216"/>
        <dbReference type="EC" id="2.7.11.1"/>
    </reaction>
</comment>
<dbReference type="PROSITE" id="PS50011">
    <property type="entry name" value="PROTEIN_KINASE_DOM"/>
    <property type="match status" value="1"/>
</dbReference>
<dbReference type="CDD" id="cd00063">
    <property type="entry name" value="FN3"/>
    <property type="match status" value="34"/>
</dbReference>
<dbReference type="FunFam" id="2.60.40.10:FF:000460">
    <property type="entry name" value="Bent, isoform J"/>
    <property type="match status" value="1"/>
</dbReference>
<feature type="domain" description="Fibronectin type-III" evidence="27">
    <location>
        <begin position="1870"/>
        <end position="1964"/>
    </location>
</feature>
<dbReference type="EC" id="2.7.11.1" evidence="4"/>
<feature type="domain" description="Ig-like" evidence="26">
    <location>
        <begin position="476"/>
        <end position="565"/>
    </location>
</feature>
<dbReference type="PROSITE" id="PS00108">
    <property type="entry name" value="PROTEIN_KINASE_ST"/>
    <property type="match status" value="1"/>
</dbReference>
<evidence type="ECO:0000259" key="25">
    <source>
        <dbReference type="PROSITE" id="PS50011"/>
    </source>
</evidence>
<feature type="domain" description="Ig-like" evidence="26">
    <location>
        <begin position="5634"/>
        <end position="5722"/>
    </location>
</feature>
<comment type="cofactor">
    <cofactor evidence="1">
        <name>Mg(2+)</name>
        <dbReference type="ChEBI" id="CHEBI:18420"/>
    </cofactor>
</comment>
<feature type="domain" description="Fibronectin type-III" evidence="27">
    <location>
        <begin position="2461"/>
        <end position="2555"/>
    </location>
</feature>
<feature type="domain" description="Fibronectin type-III" evidence="27">
    <location>
        <begin position="3053"/>
        <end position="3147"/>
    </location>
</feature>
<dbReference type="PANTHER" id="PTHR14340">
    <property type="entry name" value="MICROFIBRIL-ASSOCIATED GLYCOPROTEIN 3"/>
    <property type="match status" value="1"/>
</dbReference>
<dbReference type="SUPFAM" id="SSF48726">
    <property type="entry name" value="Immunoglobulin"/>
    <property type="match status" value="21"/>
</dbReference>
<evidence type="ECO:0000256" key="22">
    <source>
        <dbReference type="ARBA" id="ARBA00048679"/>
    </source>
</evidence>
<evidence type="ECO:0000256" key="6">
    <source>
        <dbReference type="ARBA" id="ARBA00022490"/>
    </source>
</evidence>
<dbReference type="InterPro" id="IPR003599">
    <property type="entry name" value="Ig_sub"/>
</dbReference>
<keyword evidence="11" id="KW-0677">Repeat</keyword>
<evidence type="ECO:0000256" key="9">
    <source>
        <dbReference type="ARBA" id="ARBA00022679"/>
    </source>
</evidence>
<feature type="domain" description="Fibronectin type-III" evidence="27">
    <location>
        <begin position="969"/>
        <end position="1063"/>
    </location>
</feature>
<evidence type="ECO:0000256" key="3">
    <source>
        <dbReference type="ARBA" id="ARBA00006692"/>
    </source>
</evidence>
<dbReference type="GO" id="GO:0004674">
    <property type="term" value="F:protein serine/threonine kinase activity"/>
    <property type="evidence" value="ECO:0007669"/>
    <property type="project" value="UniProtKB-KW"/>
</dbReference>
<feature type="domain" description="Fibronectin type-III" evidence="27">
    <location>
        <begin position="3250"/>
        <end position="3344"/>
    </location>
</feature>
<feature type="domain" description="Fibronectin type-III" evidence="27">
    <location>
        <begin position="2361"/>
        <end position="2455"/>
    </location>
</feature>
<feature type="domain" description="Protein kinase" evidence="25">
    <location>
        <begin position="4977"/>
        <end position="5232"/>
    </location>
</feature>
<name>E2BUG0_HARSA</name>
<feature type="domain" description="Fibronectin type-III" evidence="27">
    <location>
        <begin position="2064"/>
        <end position="2160"/>
    </location>
</feature>
<dbReference type="GO" id="GO:0031672">
    <property type="term" value="C:A band"/>
    <property type="evidence" value="ECO:0007669"/>
    <property type="project" value="UniProtKB-ARBA"/>
</dbReference>
<dbReference type="InterPro" id="IPR013783">
    <property type="entry name" value="Ig-like_fold"/>
</dbReference>
<feature type="domain" description="Fibronectin type-III" evidence="27">
    <location>
        <begin position="2655"/>
        <end position="2749"/>
    </location>
</feature>
<evidence type="ECO:0000256" key="20">
    <source>
        <dbReference type="ARBA" id="ARBA00023319"/>
    </source>
</evidence>
<dbReference type="PROSITE" id="PS50853">
    <property type="entry name" value="FN3"/>
    <property type="match status" value="34"/>
</dbReference>
<feature type="domain" description="Fibronectin type-III" evidence="27">
    <location>
        <begin position="4535"/>
        <end position="4630"/>
    </location>
</feature>
<feature type="binding site" evidence="23">
    <location>
        <position position="5006"/>
    </location>
    <ligand>
        <name>ATP</name>
        <dbReference type="ChEBI" id="CHEBI:30616"/>
    </ligand>
</feature>
<feature type="compositionally biased region" description="Basic and acidic residues" evidence="24">
    <location>
        <begin position="3447"/>
        <end position="3461"/>
    </location>
</feature>
<keyword evidence="29" id="KW-1185">Reference proteome</keyword>
<dbReference type="OMA" id="CYEVEKM"/>
<comment type="similarity">
    <text evidence="3">Belongs to the protein kinase superfamily. CAMK Ser/Thr protein kinase family.</text>
</comment>
<feature type="domain" description="Fibronectin type-III" evidence="27">
    <location>
        <begin position="4435"/>
        <end position="4529"/>
    </location>
</feature>
<keyword evidence="5" id="KW-0728">SH3 domain</keyword>
<feature type="compositionally biased region" description="Basic and acidic residues" evidence="24">
    <location>
        <begin position="5587"/>
        <end position="5598"/>
    </location>
</feature>
<protein>
    <recommendedName>
        <fullName evidence="4">non-specific serine/threonine protein kinase</fullName>
        <ecNumber evidence="4">2.7.11.1</ecNumber>
    </recommendedName>
</protein>
<dbReference type="InParanoid" id="E2BUG0"/>
<keyword evidence="15 23" id="KW-0067">ATP-binding</keyword>
<comment type="subcellular location">
    <subcellularLocation>
        <location evidence="2">Cytoplasm</location>
    </subcellularLocation>
</comment>
<dbReference type="FunFam" id="2.60.40.10:FF:002083">
    <property type="entry name" value="Protein CBR-UNC-22"/>
    <property type="match status" value="4"/>
</dbReference>
<dbReference type="OrthoDB" id="504170at2759"/>
<feature type="domain" description="Fibronectin type-III" evidence="27">
    <location>
        <begin position="3646"/>
        <end position="3740"/>
    </location>
</feature>
<dbReference type="Gene3D" id="1.10.510.10">
    <property type="entry name" value="Transferase(Phosphotransferase) domain 1"/>
    <property type="match status" value="1"/>
</dbReference>
<dbReference type="Pfam" id="PF00069">
    <property type="entry name" value="Pkinase"/>
    <property type="match status" value="1"/>
</dbReference>
<keyword evidence="9" id="KW-0808">Transferase</keyword>
<feature type="domain" description="Fibronectin type-III" evidence="27">
    <location>
        <begin position="3350"/>
        <end position="3444"/>
    </location>
</feature>
<dbReference type="Gene3D" id="2.60.40.10">
    <property type="entry name" value="Immunoglobulins"/>
    <property type="match status" value="55"/>
</dbReference>
<dbReference type="InterPro" id="IPR008271">
    <property type="entry name" value="Ser/Thr_kinase_AS"/>
</dbReference>
<evidence type="ECO:0000256" key="18">
    <source>
        <dbReference type="ARBA" id="ARBA00023157"/>
    </source>
</evidence>
<evidence type="ECO:0000256" key="12">
    <source>
        <dbReference type="ARBA" id="ARBA00022741"/>
    </source>
</evidence>
<accession>E2BUG0</accession>
<dbReference type="InterPro" id="IPR036179">
    <property type="entry name" value="Ig-like_dom_sf"/>
</dbReference>
<keyword evidence="19" id="KW-0514">Muscle protein</keyword>
<dbReference type="FunFam" id="2.60.40.10:FF:000051">
    <property type="entry name" value="Uncharacterized protein, isoform J"/>
    <property type="match status" value="5"/>
</dbReference>
<feature type="domain" description="Fibronectin type-III" evidence="27">
    <location>
        <begin position="4042"/>
        <end position="4138"/>
    </location>
</feature>
<feature type="domain" description="Ig-like" evidence="26">
    <location>
        <begin position="5425"/>
        <end position="5512"/>
    </location>
</feature>
<feature type="domain" description="Fibronectin type-III" evidence="27">
    <location>
        <begin position="2950"/>
        <end position="3047"/>
    </location>
</feature>
<feature type="domain" description="Ig-like" evidence="26">
    <location>
        <begin position="1379"/>
        <end position="1468"/>
    </location>
</feature>
<feature type="domain" description="Fibronectin type-III" evidence="27">
    <location>
        <begin position="1476"/>
        <end position="1569"/>
    </location>
</feature>
<evidence type="ECO:0000256" key="15">
    <source>
        <dbReference type="ARBA" id="ARBA00022840"/>
    </source>
</evidence>
<evidence type="ECO:0000256" key="10">
    <source>
        <dbReference type="ARBA" id="ARBA00022723"/>
    </source>
</evidence>
<feature type="domain" description="Fibronectin type-III" evidence="27">
    <location>
        <begin position="3746"/>
        <end position="3842"/>
    </location>
</feature>
<feature type="domain" description="Fibronectin type-III" evidence="27">
    <location>
        <begin position="191"/>
        <end position="286"/>
    </location>
</feature>
<dbReference type="SUPFAM" id="SSF56112">
    <property type="entry name" value="Protein kinase-like (PK-like)"/>
    <property type="match status" value="1"/>
</dbReference>
<feature type="domain" description="Fibronectin type-III" evidence="27">
    <location>
        <begin position="4144"/>
        <end position="4239"/>
    </location>
</feature>
<dbReference type="InterPro" id="IPR036116">
    <property type="entry name" value="FN3_sf"/>
</dbReference>
<gene>
    <name evidence="28" type="ORF">EAI_13877</name>
</gene>
<evidence type="ECO:0000256" key="21">
    <source>
        <dbReference type="ARBA" id="ARBA00047899"/>
    </source>
</evidence>
<evidence type="ECO:0000259" key="26">
    <source>
        <dbReference type="PROSITE" id="PS50835"/>
    </source>
</evidence>
<dbReference type="FunFam" id="2.60.40.10:FF:000107">
    <property type="entry name" value="Myosin, light chain kinase a"/>
    <property type="match status" value="1"/>
</dbReference>
<feature type="domain" description="Fibronectin type-III" evidence="27">
    <location>
        <begin position="1575"/>
        <end position="1670"/>
    </location>
</feature>
<keyword evidence="12 23" id="KW-0547">Nucleotide-binding</keyword>
<keyword evidence="16" id="KW-0460">Magnesium</keyword>
<evidence type="ECO:0000256" key="24">
    <source>
        <dbReference type="SAM" id="MobiDB-lite"/>
    </source>
</evidence>
<evidence type="ECO:0000256" key="8">
    <source>
        <dbReference type="ARBA" id="ARBA00022553"/>
    </source>
</evidence>
<dbReference type="GO" id="GO:0005516">
    <property type="term" value="F:calmodulin binding"/>
    <property type="evidence" value="ECO:0007669"/>
    <property type="project" value="UniProtKB-KW"/>
</dbReference>
<evidence type="ECO:0000256" key="23">
    <source>
        <dbReference type="PROSITE-ProRule" id="PRU10141"/>
    </source>
</evidence>
<feature type="domain" description="Ig-like" evidence="26">
    <location>
        <begin position="3152"/>
        <end position="3243"/>
    </location>
</feature>
<feature type="region of interest" description="Disordered" evidence="24">
    <location>
        <begin position="3424"/>
        <end position="3472"/>
    </location>
</feature>
<reference evidence="28 29" key="1">
    <citation type="journal article" date="2010" name="Science">
        <title>Genomic comparison of the ants Camponotus floridanus and Harpegnathos saltator.</title>
        <authorList>
            <person name="Bonasio R."/>
            <person name="Zhang G."/>
            <person name="Ye C."/>
            <person name="Mutti N.S."/>
            <person name="Fang X."/>
            <person name="Qin N."/>
            <person name="Donahue G."/>
            <person name="Yang P."/>
            <person name="Li Q."/>
            <person name="Li C."/>
            <person name="Zhang P."/>
            <person name="Huang Z."/>
            <person name="Berger S.L."/>
            <person name="Reinberg D."/>
            <person name="Wang J."/>
            <person name="Liebig J."/>
        </authorList>
    </citation>
    <scope>NUCLEOTIDE SEQUENCE [LARGE SCALE GENOMIC DNA]</scope>
    <source>
        <strain evidence="28 29">R22 G/1</strain>
    </source>
</reference>
<dbReference type="PROSITE" id="PS50835">
    <property type="entry name" value="IG_LIKE"/>
    <property type="match status" value="15"/>
</dbReference>
<evidence type="ECO:0000259" key="27">
    <source>
        <dbReference type="PROSITE" id="PS50853"/>
    </source>
</evidence>
<feature type="domain" description="Fibronectin type-III" evidence="27">
    <location>
        <begin position="1281"/>
        <end position="1375"/>
    </location>
</feature>
<dbReference type="FunFam" id="2.60.40.10:FF:001164">
    <property type="entry name" value="Uncharacterized protein, isoform F"/>
    <property type="match status" value="1"/>
</dbReference>
<keyword evidence="14" id="KW-0106">Calcium</keyword>
<dbReference type="Pfam" id="PF07679">
    <property type="entry name" value="I-set"/>
    <property type="match status" value="21"/>
</dbReference>
<dbReference type="PANTHER" id="PTHR14340:SF9">
    <property type="entry name" value="FIBRONECTIN TYPE-III DOMAIN-CONTAINING PROTEIN"/>
    <property type="match status" value="1"/>
</dbReference>
<dbReference type="CDD" id="cd05748">
    <property type="entry name" value="Ig_Titin_like"/>
    <property type="match status" value="2"/>
</dbReference>
<dbReference type="GO" id="GO:0050793">
    <property type="term" value="P:regulation of developmental process"/>
    <property type="evidence" value="ECO:0007669"/>
    <property type="project" value="UniProtKB-ARBA"/>
</dbReference>
<dbReference type="InterPro" id="IPR007110">
    <property type="entry name" value="Ig-like_dom"/>
</dbReference>
<evidence type="ECO:0000256" key="17">
    <source>
        <dbReference type="ARBA" id="ARBA00022860"/>
    </source>
</evidence>
<dbReference type="FunFam" id="2.60.40.10:FF:000003">
    <property type="entry name" value="Titin isoform E"/>
    <property type="match status" value="2"/>
</dbReference>
<dbReference type="FunFam" id="2.60.40.10:FF:000504">
    <property type="entry name" value="Bent, isoform J"/>
    <property type="match status" value="2"/>
</dbReference>
<dbReference type="SMART" id="SM00409">
    <property type="entry name" value="IG"/>
    <property type="match status" value="21"/>
</dbReference>
<dbReference type="FunFam" id="2.60.40.10:FF:000031">
    <property type="entry name" value="Myosin-binding protein C, slow type"/>
    <property type="match status" value="2"/>
</dbReference>
<dbReference type="GO" id="GO:0046872">
    <property type="term" value="F:metal ion binding"/>
    <property type="evidence" value="ECO:0007669"/>
    <property type="project" value="UniProtKB-KW"/>
</dbReference>
<keyword evidence="13" id="KW-0418">Kinase</keyword>
<feature type="domain" description="Ig-like" evidence="26">
    <location>
        <begin position="4729"/>
        <end position="4822"/>
    </location>
</feature>
<evidence type="ECO:0000256" key="13">
    <source>
        <dbReference type="ARBA" id="ARBA00022777"/>
    </source>
</evidence>
<evidence type="ECO:0000256" key="7">
    <source>
        <dbReference type="ARBA" id="ARBA00022527"/>
    </source>
</evidence>
<feature type="domain" description="Fibronectin type-III" evidence="27">
    <location>
        <begin position="90"/>
        <end position="184"/>
    </location>
</feature>
<dbReference type="FunFam" id="2.60.40.10:FF:000147">
    <property type="entry name" value="Myosin light chain kinase"/>
    <property type="match status" value="1"/>
</dbReference>
<dbReference type="Pfam" id="PF00041">
    <property type="entry name" value="fn3"/>
    <property type="match status" value="34"/>
</dbReference>
<dbReference type="FunFam" id="2.60.40.10:FF:000612">
    <property type="entry name" value="palladin isoform X1"/>
    <property type="match status" value="1"/>
</dbReference>
<feature type="compositionally biased region" description="Polar residues" evidence="24">
    <location>
        <begin position="5576"/>
        <end position="5586"/>
    </location>
</feature>
<dbReference type="FunFam" id="2.60.40.10:FF:001845">
    <property type="entry name" value="Bent, isoform H"/>
    <property type="match status" value="1"/>
</dbReference>
<evidence type="ECO:0000256" key="5">
    <source>
        <dbReference type="ARBA" id="ARBA00022443"/>
    </source>
</evidence>
<feature type="domain" description="Fibronectin type-III" evidence="27">
    <location>
        <begin position="3450"/>
        <end position="3545"/>
    </location>
</feature>
<feature type="domain" description="Fibronectin type-III" evidence="27">
    <location>
        <begin position="2166"/>
        <end position="2260"/>
    </location>
</feature>
<feature type="domain" description="Ig-like" evidence="26">
    <location>
        <begin position="1674"/>
        <end position="1765"/>
    </location>
</feature>
<feature type="domain" description="Ig-like" evidence="26">
    <location>
        <begin position="5740"/>
        <end position="5828"/>
    </location>
</feature>
<comment type="catalytic activity">
    <reaction evidence="21">
        <text>L-threonyl-[protein] + ATP = O-phospho-L-threonyl-[protein] + ADP + H(+)</text>
        <dbReference type="Rhea" id="RHEA:46608"/>
        <dbReference type="Rhea" id="RHEA-COMP:11060"/>
        <dbReference type="Rhea" id="RHEA-COMP:11605"/>
        <dbReference type="ChEBI" id="CHEBI:15378"/>
        <dbReference type="ChEBI" id="CHEBI:30013"/>
        <dbReference type="ChEBI" id="CHEBI:30616"/>
        <dbReference type="ChEBI" id="CHEBI:61977"/>
        <dbReference type="ChEBI" id="CHEBI:456216"/>
        <dbReference type="EC" id="2.7.11.1"/>
    </reaction>
</comment>
<feature type="domain" description="Ig-like" evidence="26">
    <location>
        <begin position="771"/>
        <end position="860"/>
    </location>
</feature>
<dbReference type="Proteomes" id="UP000008237">
    <property type="component" value="Unassembled WGS sequence"/>
</dbReference>
<dbReference type="FunFam" id="2.60.40.10:FF:000160">
    <property type="entry name" value="Titin a"/>
    <property type="match status" value="1"/>
</dbReference>
<dbReference type="SUPFAM" id="SSF49265">
    <property type="entry name" value="Fibronectin type III"/>
    <property type="match status" value="19"/>
</dbReference>
<dbReference type="SMART" id="SM00060">
    <property type="entry name" value="FN3"/>
    <property type="match status" value="34"/>
</dbReference>
<feature type="domain" description="Ig-like" evidence="26">
    <location>
        <begin position="5300"/>
        <end position="5388"/>
    </location>
</feature>
<feature type="domain" description="Fibronectin type-III" evidence="27">
    <location>
        <begin position="290"/>
        <end position="371"/>
    </location>
</feature>
<feature type="domain" description="Fibronectin type-III" evidence="27">
    <location>
        <begin position="3942"/>
        <end position="4036"/>
    </location>
</feature>
<feature type="domain" description="Fibronectin type-III" evidence="27">
    <location>
        <begin position="1771"/>
        <end position="1864"/>
    </location>
</feature>
<dbReference type="InterPro" id="IPR013098">
    <property type="entry name" value="Ig_I-set"/>
</dbReference>
<dbReference type="InterPro" id="IPR017441">
    <property type="entry name" value="Protein_kinase_ATP_BS"/>
</dbReference>
<feature type="domain" description="Ig-like" evidence="26">
    <location>
        <begin position="4636"/>
        <end position="4724"/>
    </location>
</feature>
<keyword evidence="20" id="KW-0393">Immunoglobulin domain</keyword>
<feature type="domain" description="Fibronectin type-III" evidence="27">
    <location>
        <begin position="2755"/>
        <end position="2850"/>
    </location>
</feature>
<dbReference type="FunFam" id="2.60.40.10:FF:001003">
    <property type="entry name" value="titin isoform X1"/>
    <property type="match status" value="1"/>
</dbReference>
<evidence type="ECO:0000256" key="2">
    <source>
        <dbReference type="ARBA" id="ARBA00004496"/>
    </source>
</evidence>
<dbReference type="InterPro" id="IPR003961">
    <property type="entry name" value="FN3_dom"/>
</dbReference>
<feature type="domain" description="Fibronectin type-III" evidence="27">
    <location>
        <begin position="868"/>
        <end position="963"/>
    </location>
</feature>
<feature type="domain" description="Ig-like" evidence="26">
    <location>
        <begin position="4245"/>
        <end position="4334"/>
    </location>
</feature>
<dbReference type="GO" id="GO:0009653">
    <property type="term" value="P:anatomical structure morphogenesis"/>
    <property type="evidence" value="ECO:0007669"/>
    <property type="project" value="UniProtKB-ARBA"/>
</dbReference>
<keyword evidence="8" id="KW-0597">Phosphoprotein</keyword>
<feature type="region of interest" description="Disordered" evidence="24">
    <location>
        <begin position="650"/>
        <end position="678"/>
    </location>
</feature>
<keyword evidence="6" id="KW-0963">Cytoplasm</keyword>
<feature type="region of interest" description="Disordered" evidence="24">
    <location>
        <begin position="5556"/>
        <end position="5633"/>
    </location>
</feature>
<dbReference type="FunFam" id="2.60.40.10:FF:000127">
    <property type="entry name" value="titin isoform X1"/>
    <property type="match status" value="3"/>
</dbReference>
<feature type="domain" description="Fibronectin type-III" evidence="27">
    <location>
        <begin position="4827"/>
        <end position="4920"/>
    </location>
</feature>
<dbReference type="FunFam" id="2.60.40.10:FF:000097">
    <property type="entry name" value="Bent, isoform F"/>
    <property type="match status" value="1"/>
</dbReference>
<dbReference type="PRINTS" id="PR00014">
    <property type="entry name" value="FNTYPEIII"/>
</dbReference>
<evidence type="ECO:0000256" key="1">
    <source>
        <dbReference type="ARBA" id="ARBA00001946"/>
    </source>
</evidence>
<dbReference type="InterPro" id="IPR003598">
    <property type="entry name" value="Ig_sub2"/>
</dbReference>
<dbReference type="STRING" id="610380.E2BUG0"/>
<keyword evidence="17" id="KW-0112">Calmodulin-binding</keyword>
<dbReference type="GO" id="GO:0030154">
    <property type="term" value="P:cell differentiation"/>
    <property type="evidence" value="ECO:0007669"/>
    <property type="project" value="UniProtKB-ARBA"/>
</dbReference>
<feature type="domain" description="Fibronectin type-III" evidence="27">
    <location>
        <begin position="377"/>
        <end position="472"/>
    </location>
</feature>
<dbReference type="FunFam" id="2.60.40.10:FF:000006">
    <property type="entry name" value="Uncharacterized protein, isoform F"/>
    <property type="match status" value="1"/>
</dbReference>
<dbReference type="GO" id="GO:0051239">
    <property type="term" value="P:regulation of multicellular organismal process"/>
    <property type="evidence" value="ECO:0007669"/>
    <property type="project" value="UniProtKB-ARBA"/>
</dbReference>
<feature type="compositionally biased region" description="Low complexity" evidence="24">
    <location>
        <begin position="5556"/>
        <end position="5575"/>
    </location>
</feature>
<feature type="domain" description="Ig-like" evidence="26">
    <location>
        <begin position="5839"/>
        <end position="5928"/>
    </location>
</feature>
<evidence type="ECO:0000256" key="11">
    <source>
        <dbReference type="ARBA" id="ARBA00022737"/>
    </source>
</evidence>
<proteinExistence type="inferred from homology"/>
<dbReference type="FunCoup" id="E2BUG0">
    <property type="interactions" value="11"/>
</dbReference>
<evidence type="ECO:0000313" key="29">
    <source>
        <dbReference type="Proteomes" id="UP000008237"/>
    </source>
</evidence>
<dbReference type="FunFam" id="2.60.40.10:FF:000034">
    <property type="entry name" value="Titin isoform A"/>
    <property type="match status" value="1"/>
</dbReference>
<evidence type="ECO:0000256" key="4">
    <source>
        <dbReference type="ARBA" id="ARBA00012513"/>
    </source>
</evidence>
<keyword evidence="10" id="KW-0479">Metal-binding</keyword>
<sequence>MVIKKGQVIKYDIKYAGEPEPEVHWFLGQKEIFQDAAERITIDKYERNTVLTVRKTVRSDSGKYKLVLTNSSGTCENLADVVVLDKPSIPVGPLKVEEVRADHVKVKWDKPEDNGGTEITGYVLEKMDLDTGRWIPAGETGPNEKSFTFSGLTPKKKYKFRVKAVNKEGESEPLEVEEAIVARNPYDEPGKPGKPEIFDYDNVSVSLKWEKPKNDGGRPITHYTVEMKDKFAVDWVEVMKTTDSTPEAKVEGLKEKMVYQFRVRAHNKAGSSEPSEPTDNHLCKHKNSKVKWEKPEDDGGVPIKEYEIEKMDTKTGKWVRVGKVPGNSPNTEFEVTGLNPGSEYKFRVTAVNDEGDSEPLESERGIIAKNPYDEPLKPGTPEVTDYDNESISLKWTPPDFDGGAPIEKYIIEKKDRYKPDWEKAIEVPGNQLDAKVPDLKERGEYQFRVIAVNKAGPSPPSDASKMQICKHKALKPRIDRTNLKQITVRAGKIVKYDIDVRGEPPPEITWYHANSEVKSGENIEIVNVDYNTKLTISDSLRKNTGIWKIKAVNPHGEDEAEVEVTILSAPGKPKGPLKVADVTKNGCKLKWGKPEEAGGKPITGYQVEKLDKATGRWVPVGRTADTEMDVKGLQEGHEYEFRVKALNEEGESEPLVSDGSTIAKNPYDVTSKPGTPEFEDWDVDRVDLKWEPPKDNGGAAITGYIIEKKEKPSSQWEEALVTDSPQPKGRVTGLKKGSTYQFRVRAVNKAGPSEPSDPTKPHVAKARFLKPHINRDKLQTIKVRAGQLVKLEVDIEGEPPPTVTWSFAGTPLQTGANVKIDNEDYLTKIQLTNTSRKLTGKYTIKAVNDSGQDEADVEINILDKPGKPEGPLEVTDVHKEGCKLKWNKPKDDGGLPLSSYIVEKMDVTTGRWVPAGIVDPDKTEHTLTGLEPGKKYEFRVKAVNEEGESEPLQTDTAIVAKNPYDAPAAPGLPEIIDWSENMVKLKWEPPIRDGGAPITGYIIEMKDKFGTNFVKAAEVEGPICTGTVPRLEEGNQYQFRVRAVNKAGPGEPSEATNPHTAKARWLKPYIDRTNLQGLTVKGPLEVTDVNKHGCKLKWDKPEDDGGAPIEYYEIEKLDPLTGQWIPCGRSTEPEATITGLQEGKPYKFRVKAVNREGESEDLEADKSIIAKNPFDEPGKPGRPELKNWDKDFVDLEWTPPKDDGGAPIEKYIVQMRDKEGRQWVDVAKVPGERTATRVTDGIQEGHEYEFRVVAVNKAGPGEPSDTSKSVVAKPRFYEPGAPGRPEATDWDKDHVDLRWTPPLNDGGSPITGYVIEKREKGAPKWIKACETGPDCKGRVDNLDEGVEYEFRVKAINAAGPGEPSDASKPVIAKSRRLAPKIDRRNLRDITVRENEGFHFDVKIIGEPPPDVTWVINNKSIQQTTYRRIQNVPYNTKFYNDKPERKDSGTYKITAVNQHGSDTAEVEVTVISKPGKPEGPLEVSDVHKEGCTLKWKKPKDDGGEPIEGYLVEKFDPETGVWLPVGKTTGPEMKVEGLTPGHEYKFRVKALNKEGESEPLETFSSIIAKDPFTVPTAPGAPEPVDWTANQVELTWKEPVSDGGSPITGYIIEKKDKYSTMWEKALETDTPVTKALVHGLIEGNDYQFRVIAVNKAGQSEPGEASKTFTAKPRFLAPKIDRRNLRDVTLSAGSMLKFDANVIGEPPPHIEWRYGAIPLHSDRKVQIDNSDYNTKFSIRPVSRDDSGDYTVTASNSSGKDSVTVQVTVTDKPTPPEGPLQVTDVHKEGCKLKWKRPKDDGGTPIEYYQVDKMDPETGCWVPCGRSTEPNLEVTGLTPGKEYLFRVAAVNAEGESKPLEAEQAILAKNPFDEPGKPGDLRATDWDKDHVDLKWTPPESDGGSPITGYVIEKKDKYGEWEKALEVPADETSATVPDLIEGQPYEFRVRAVNKAGPGEPSDATPTIIAKPRNQAPRIDRTNLIEVRIKAGQNFSFDCKVTGEPPPTTKWMLNGKEVRPSERVKVKHVDYNTSLNVRMATRAESGKYTVIAENINGKDEAFVKVTVLDKPSPPQGPLRATDVHAEGCKLTWKPPEDDGGQPVDKYVVEKMDEATGRWVPAGETDGPETNLQVEGLTPGHKYKFRVRAVNKQGKSEPLTAMQSIEAKNPFDEPGKPGTPSVVDYDTNFVELQWDRPEEDGGSPITGYIIEKRDKYSPTWEKCAEVDGDVNRGKVEDLVEGTQYEFRVRAVNKAGPGEPSEASKAHVARPKNLPPKIDRKYMLDVKVRAGGFFDFDVPVIGEPPPSKEWSLKDVAVMASDRIKITNEDYNTKVRIIEAKRSDSGVYTLVARNVNGKDSATLTVNVLDVPSPPEGPLKVDNVTKNGCTLKWRPPKDDGGSEIQYYQVEKMDTENMRWVPVAEANTTSARVDHLIEGHDYQFRVRAVNKQGESQPLTGMDIITAKDPFGKPDKPGAPVATDWDKDHVDLEWAPPKKDGGSPITGYIIEKKPRFGQWEKAAEIPGDKTSATVPDLVEGQEYEFRVIAVNKGGPGEPSDASAPVIAKPRFIAPSFDTHLLHDLVVRAGQKIGYTIPIVASPKPKATWTRDGIKIVADARHEMYTTNTETSFEIPFSVRGDTGRYTLTLENEHGSFSASARVTVLDRPAPPEAPLDVSNITKEGCHLNWGHPLDDGGSPILHYVIEKMDLSRGTWSDAGMSMVLSHEVSRLTHRKEYLFRVKAVNNIGESDPLETTKSIIAKNEFDEPDAPGRPLITDWDKDHVDLQWPAPKSDGGSPIKGYIVQKKEKGSPYWVNAVHVPAGQTSTTVPDLTEGQEYEFRVIAVNAAGQSEPSEPSDLVTAKPRYLAPKIKTPLQDIRIKAGLIFHVDIDFIGEPTPEVTWSVGSNELQTNDRTTITSIGYHTIVHIVNAKRTDSGLYHLLLKNSSGIDEGSFQMTVLDKPGPPEGPLQYEEITSQSVTLSWKPPKDNGGSELTGYVIEKRDITHGGGWVPAVTHVNPKYNHATVPRLLEGTTYEFRVCAENLQGRSEPLTTDRSVVAKNQFVAPGQPGKPECVDADKDHIKIKWTPPISNGGSKIIGYDVERRDRATGRWIKQNKEPVKYPEYYDDHVTEGHQYEYRVSAINAAGAGKPSETSSVFTAKPMKEKPKLYLDALIGRKIKVRAGEPININIPLSGAPTPKIEWTKSGRSLMETLRLSTETKSDRTQLLIDKSVRDDSGSYTVTASNEHGKDSADIEVIVVDKPGPPQGPLQYTSTTQESVSLSWNPPADDGGSDITNYIVEVSDYGSDNWRQAPGYCPRTNFTAKGLTEGKKYVFRVRAENMYGVSEPLEGKPVIAKSPYDPPDAPSQPEILGYTPNSCSLTWNPPINTGGKPITGYYVERRERGGEWLKVNNYPTPNTTFTVQDLHEGTRYEFRVIAVNEAGPGKPSKPTEPITAGHQRRRPDAPEPPKADRITKDSVTLSWRPPRSDGGAKIRGYIIQKKAKGEDEWSDVNGAPVPSNVYTVPKLKEGEEYLFRVFAVNDVGSSDPSRPSNPIVIEEQPNKPVMDLGGVRDITVRAGEDFSIHVPYVGFPKPTAAWFANDVVKDETDPRVHQQLADDFASLVVKNSKRSDGGQYRLQLRNPSGFDTATVNVKVLDRPMPPENLRADEFGGDALTLFWSPPKDNGGADITNYVIEKKEPKAATWSKVSSYVTTPFVRVRNLTVGQVYEFRVMAENQYGTSDPVTTIDPIKARHPFDPPGAPGTPRGVETTEDSITITWTKPRHDGGSPIIGYVVEKRLLSEDKWVKATPALVHDTTYRVTGLIENHDYEFRVAAENAAGRGPWSSNSDVIRASAPPFPPKITSDLSIRDMTVIAGEPFTITVPYTANPKPRPSWSINGEEVLTGERIKFETSDVASQFINKKAKRSDTGTYTIYLTNTVGTDFASCKVLVVDKPSPPLAPLDISDITPETCTLTWKPPFDDGGSPITNYIVEKLDPAGFWVKLSSFVRNTHYDVIGLEPNRTYNFRVRAENQYGVSDPLQADEPITAKFPFTVPDPPGQPRVIDWDTSNATVVWTKPLSDGGSRIQGYKIEFRDPAEDVQWRVANDYLFKDTTYVCYNLLSGHEYEFRIRAKNAAGFSKPSPPSAPFRLKSKFNVPSPPGTPQVVKVGKNYVDLRWEPPISDGGSRITGYIIEKREVGSAMWAKCNEYNVMDTEYTVMHLIERGDYEFRVFAVNAAGKSEPSSCTTPVKICEVEGGEKPEFIRNLPISQIIPLGKTLVLECEATGKPLPTARWLKNGREITLGGRFRSEALNGIYRLVISEVWDADDGDYSCQISNTLGIATTTCRLKIGTPPRIERMPGDLYLPERDNTKIKIYYSGDQPMEVTLKKDGRQIVETTHIKYTVFDEYLIIFIKDIQKDDAGTYDLSISNDSGSVSASFNVYITGLPGPPIGPLDVSDIDKHTCTLSWHPPKYDGGLKVTHYVVERRDISHTHWIIVSSFCKDTTFVVQGLTEGQEYLFRVMAVNDNGMGPPLEGTNPIKAKAPFDPPGPPGTPKVIEVGGDFVNLSWEKPETDGGAKIQGYWIDKREIGSQAWQRVNVSICLPTQINISNLIEGRQYEFRVFAQNVAGISPESMASTSVKIVDPQAAKAPEIIQPLQKVNCVQNHNAHFQCKIIGTPKPTITWFKGAREIVSGSRYNIYSEGEVHNLIIHDVFGEDADEYFCRAANKCGVKSTKGELFIKTPPKLNVPPRFRDTAFFDKGVNVIIKIPFTGYPKPKITWVREGEVIESGGHYAVEVKERHAVLTIRDGSRMDSGPYRITAENDLGQDSAIIKIQISDRPDPPRFPQVDNIGHDSLAVSWKPPVWDGGSNITNYVVEKREHPMSTWIRAGHTRFCTLAVTGLSPGHQYDFRVCAENVYGRSDPSEVTPLITTKGIIKREFKKKEYEVDATGKKIRGRSDEKPRDYDQFVFDVYSKYVPQPVEIKHTSVYDKYDILEEIGTGAFGVVHRCRERTTGNIFAAKFIPVSHVMEKELIRKEIDIMNQLHHPKLINLHDAFEDDDEMVLIFEFLSGGELFERITAEGYTMSEAEVINYMRQICEGVKHMHEKNIIHLDIKPENIMCQTRNSTNVKLIDFGLATKLDPNEVVKISTGTAEFAAPEIVEREPVGFYTDMWACGVLAYVLLSGLSPFAGDNDIETLKNVKACDWDFDEEAFRDVSEEGKDFIRRLLVKNKEKRMTAHECLLHPWLTGDHSKWTNPIASSRYLSIRDRLRAKYENWDKYVLPIGRLAEYSSLRKLLIDKYRIYDSCFDRRQAAPRFVIKPQSAFAYEGQSVKFTCRVIAIAAPTLTWSHNNQELRQSVKFMKRYHGDDYTFIINRVKLEDRGEYIIRAENHYGYREEVVFLNVQPLPREIPRYRPELQPVRRREPLGYNVWLEMIESAPSFTFLLRPRVIQVRQTCKLLCCLSGNPPPTVKWYKDREELSKYNYPMSNADGVVTMEIIDCKPEDSGKYRCVASNKHGKDETSCVVIVEGTGETAEQVKLAHDLLHSGDRRFIEQPLKPAPPPIVTIHKSSGYSGYSSTTSQGQTSISSYNGMQSTTSSLQKDVKISESSDKRSIKKYGSKLDTTGSPSRSRSTTKELICPSDDSMRPPQFTEKLKNLTVNDGEQLELTVKVDGDPEPQITWNKNGKLLSSSEIIDLKYKNGVATLTINEVFPEDEGQYTCLATNSIGSDTTSCKLTVKPVENASAKKKGDDKSPKIVDHLMSMYVKDGEAVTLSCRIIGAKKFDVIWLHNNKEIKPSKDFQYTNEANIYKLIIAEIFPEDSGTYTCEAFNDAGESYSSCTLSVLAPNEEPKSPAFATFPQSATVSEGESVTFTCKTDIAPLKVTWLKDGKAIPETSSRYHFSSDGNTSFEFGIKTCTASDVGQYSARVIGQKGETNSAFALNVVGAGEL</sequence>
<keyword evidence="18" id="KW-1015">Disulfide bond</keyword>
<feature type="domain" description="Ig-like" evidence="26">
    <location>
        <begin position="2559"/>
        <end position="2648"/>
    </location>
</feature>
<dbReference type="GO" id="GO:0005524">
    <property type="term" value="F:ATP binding"/>
    <property type="evidence" value="ECO:0007669"/>
    <property type="project" value="UniProtKB-UniRule"/>
</dbReference>
<feature type="domain" description="Fibronectin type-III" evidence="27">
    <location>
        <begin position="573"/>
        <end position="666"/>
    </location>
</feature>
<dbReference type="EMBL" id="GL450640">
    <property type="protein sequence ID" value="EFN80687.1"/>
    <property type="molecule type" value="Genomic_DNA"/>
</dbReference>
<evidence type="ECO:0000313" key="28">
    <source>
        <dbReference type="EMBL" id="EFN80687.1"/>
    </source>
</evidence>
<dbReference type="SMART" id="SM00220">
    <property type="entry name" value="S_TKc"/>
    <property type="match status" value="1"/>
</dbReference>
<feature type="domain" description="Ig-like" evidence="26">
    <location>
        <begin position="1968"/>
        <end position="2057"/>
    </location>
</feature>
<dbReference type="Gene3D" id="3.30.200.20">
    <property type="entry name" value="Phosphorylase Kinase, domain 1"/>
    <property type="match status" value="1"/>
</dbReference>
<dbReference type="FunFam" id="2.60.40.10:FF:000056">
    <property type="entry name" value="twitchin isoform X4"/>
    <property type="match status" value="17"/>
</dbReference>
<dbReference type="InterPro" id="IPR011009">
    <property type="entry name" value="Kinase-like_dom_sf"/>
</dbReference>
<keyword evidence="7" id="KW-0723">Serine/threonine-protein kinase</keyword>
<dbReference type="InterPro" id="IPR000719">
    <property type="entry name" value="Prot_kinase_dom"/>
</dbReference>
<feature type="domain" description="Fibronectin type-III" evidence="27">
    <location>
        <begin position="1080"/>
        <end position="1173"/>
    </location>
</feature>
<dbReference type="FunFam" id="2.60.40.10:FF:000466">
    <property type="entry name" value="Uncharacterized protein, isoform H"/>
    <property type="match status" value="1"/>
</dbReference>
<evidence type="ECO:0000256" key="19">
    <source>
        <dbReference type="ARBA" id="ARBA00023179"/>
    </source>
</evidence>
<dbReference type="SMART" id="SM00408">
    <property type="entry name" value="IGc2"/>
    <property type="match status" value="16"/>
</dbReference>
<dbReference type="FunFam" id="2.60.40.10:FF:000567">
    <property type="entry name" value="Uncharacterized protein, isoform G"/>
    <property type="match status" value="4"/>
</dbReference>
<feature type="domain" description="Fibronectin type-III" evidence="27">
    <location>
        <begin position="1179"/>
        <end position="1275"/>
    </location>
</feature>
<evidence type="ECO:0000256" key="16">
    <source>
        <dbReference type="ARBA" id="ARBA00022842"/>
    </source>
</evidence>
<dbReference type="FunFam" id="3.30.200.20:FF:000249">
    <property type="entry name" value="twitchin isoform X2"/>
    <property type="match status" value="1"/>
</dbReference>
<dbReference type="FunFam" id="2.60.40.10:FF:000831">
    <property type="entry name" value="Uncharacterized protein, isoform F"/>
    <property type="match status" value="1"/>
</dbReference>
<organism evidence="29">
    <name type="scientific">Harpegnathos saltator</name>
    <name type="common">Jerdon's jumping ant</name>
    <dbReference type="NCBI Taxonomy" id="610380"/>
    <lineage>
        <taxon>Eukaryota</taxon>
        <taxon>Metazoa</taxon>
        <taxon>Ecdysozoa</taxon>
        <taxon>Arthropoda</taxon>
        <taxon>Hexapoda</taxon>
        <taxon>Insecta</taxon>
        <taxon>Pterygota</taxon>
        <taxon>Neoptera</taxon>
        <taxon>Endopterygota</taxon>
        <taxon>Hymenoptera</taxon>
        <taxon>Apocrita</taxon>
        <taxon>Aculeata</taxon>
        <taxon>Formicoidea</taxon>
        <taxon>Formicidae</taxon>
        <taxon>Ponerinae</taxon>
        <taxon>Ponerini</taxon>
        <taxon>Harpegnathos</taxon>
    </lineage>
</organism>
<feature type="domain" description="Fibronectin type-III" evidence="27">
    <location>
        <begin position="672"/>
        <end position="766"/>
    </location>
</feature>